<dbReference type="Pfam" id="PF01979">
    <property type="entry name" value="Amidohydro_1"/>
    <property type="match status" value="1"/>
</dbReference>
<protein>
    <submittedName>
        <fullName evidence="7">N-acetylglucosamine-6-phosphate deacetylase</fullName>
        <ecNumber evidence="7">3.5.1.25</ecNumber>
    </submittedName>
</protein>
<dbReference type="Gene3D" id="3.20.20.140">
    <property type="entry name" value="Metal-dependent hydrolases"/>
    <property type="match status" value="1"/>
</dbReference>
<name>A0ABU9VF18_9BACI</name>
<reference evidence="7 8" key="1">
    <citation type="submission" date="2024-03" db="EMBL/GenBank/DDBJ databases">
        <title>Bacilli Hybrid Assemblies.</title>
        <authorList>
            <person name="Kovac J."/>
        </authorList>
    </citation>
    <scope>NUCLEOTIDE SEQUENCE [LARGE SCALE GENOMIC DNA]</scope>
    <source>
        <strain evidence="7 8">FSL R7-0666</strain>
    </source>
</reference>
<proteinExistence type="inferred from homology"/>
<gene>
    <name evidence="7" type="primary">nagA</name>
    <name evidence="7" type="ORF">MKY91_04845</name>
</gene>
<dbReference type="InterPro" id="IPR011059">
    <property type="entry name" value="Metal-dep_hydrolase_composite"/>
</dbReference>
<keyword evidence="2" id="KW-0479">Metal-binding</keyword>
<dbReference type="EC" id="3.5.1.25" evidence="7"/>
<keyword evidence="4 5" id="KW-0119">Carbohydrate metabolism</keyword>
<evidence type="ECO:0000256" key="4">
    <source>
        <dbReference type="ARBA" id="ARBA00023277"/>
    </source>
</evidence>
<dbReference type="PIRSF" id="PIRSF038994">
    <property type="entry name" value="NagA"/>
    <property type="match status" value="1"/>
</dbReference>
<evidence type="ECO:0000256" key="5">
    <source>
        <dbReference type="PIRNR" id="PIRNR038994"/>
    </source>
</evidence>
<accession>A0ABU9VF18</accession>
<dbReference type="GO" id="GO:0008448">
    <property type="term" value="F:N-acetylglucosamine-6-phosphate deacetylase activity"/>
    <property type="evidence" value="ECO:0007669"/>
    <property type="project" value="UniProtKB-EC"/>
</dbReference>
<evidence type="ECO:0000313" key="7">
    <source>
        <dbReference type="EMBL" id="MEN0642492.1"/>
    </source>
</evidence>
<dbReference type="InterPro" id="IPR003764">
    <property type="entry name" value="GlcNAc_6-P_deAcase"/>
</dbReference>
<evidence type="ECO:0000313" key="8">
    <source>
        <dbReference type="Proteomes" id="UP001418796"/>
    </source>
</evidence>
<evidence type="ECO:0000256" key="3">
    <source>
        <dbReference type="ARBA" id="ARBA00022801"/>
    </source>
</evidence>
<feature type="domain" description="Amidohydrolase-related" evidence="6">
    <location>
        <begin position="62"/>
        <end position="390"/>
    </location>
</feature>
<dbReference type="PANTHER" id="PTHR11113:SF14">
    <property type="entry name" value="N-ACETYLGLUCOSAMINE-6-PHOSPHATE DEACETYLASE"/>
    <property type="match status" value="1"/>
</dbReference>
<keyword evidence="3 5" id="KW-0378">Hydrolase</keyword>
<evidence type="ECO:0000256" key="1">
    <source>
        <dbReference type="ARBA" id="ARBA00010716"/>
    </source>
</evidence>
<dbReference type="Proteomes" id="UP001418796">
    <property type="component" value="Unassembled WGS sequence"/>
</dbReference>
<evidence type="ECO:0000259" key="6">
    <source>
        <dbReference type="Pfam" id="PF01979"/>
    </source>
</evidence>
<dbReference type="InterPro" id="IPR032466">
    <property type="entry name" value="Metal_Hydrolase"/>
</dbReference>
<dbReference type="SUPFAM" id="SSF51556">
    <property type="entry name" value="Metallo-dependent hydrolases"/>
    <property type="match status" value="1"/>
</dbReference>
<dbReference type="RefSeq" id="WP_343129612.1">
    <property type="nucleotide sequence ID" value="NZ_JBCITK010000001.1"/>
</dbReference>
<dbReference type="InterPro" id="IPR006680">
    <property type="entry name" value="Amidohydro-rel"/>
</dbReference>
<dbReference type="SUPFAM" id="SSF51338">
    <property type="entry name" value="Composite domain of metallo-dependent hydrolases"/>
    <property type="match status" value="1"/>
</dbReference>
<dbReference type="Gene3D" id="2.30.40.10">
    <property type="entry name" value="Urease, subunit C, domain 1"/>
    <property type="match status" value="1"/>
</dbReference>
<organism evidence="7 8">
    <name type="scientific">Alkalicoccobacillus gibsonii</name>
    <dbReference type="NCBI Taxonomy" id="79881"/>
    <lineage>
        <taxon>Bacteria</taxon>
        <taxon>Bacillati</taxon>
        <taxon>Bacillota</taxon>
        <taxon>Bacilli</taxon>
        <taxon>Bacillales</taxon>
        <taxon>Bacillaceae</taxon>
        <taxon>Alkalicoccobacillus</taxon>
    </lineage>
</organism>
<comment type="caution">
    <text evidence="7">The sequence shown here is derived from an EMBL/GenBank/DDBJ whole genome shotgun (WGS) entry which is preliminary data.</text>
</comment>
<dbReference type="NCBIfam" id="TIGR00221">
    <property type="entry name" value="nagA"/>
    <property type="match status" value="1"/>
</dbReference>
<dbReference type="CDD" id="cd00854">
    <property type="entry name" value="NagA"/>
    <property type="match status" value="1"/>
</dbReference>
<evidence type="ECO:0000256" key="2">
    <source>
        <dbReference type="ARBA" id="ARBA00022723"/>
    </source>
</evidence>
<keyword evidence="8" id="KW-1185">Reference proteome</keyword>
<sequence length="404" mass="43632">MHHTQKPIILKGVEVYTEDQMIQSGYILIKNQHIAAFGPIEELDSISSEYEVIDLPTGHKAIPGLIDIHIHGAHGADTMDATYESLQTLATNLPKEGTTSFLATTMTQRSPAIEQALIRTGEFIHTQQDSGQAEVLGIHLEGPFINPVKAGAQPIEHIVPPRIDVFKKWHSLSRESIRIVTLAPEVEGGFDLVEYLVAQNIVASIGHSNATYLEVIEAIKKGSSQVTHLFNQMSGVHHREPGVVGAAFLHDSLQAELIVDGIHVRPEIVTLAFKQKGPVGLILITDAIRAKGLSDGLYDLGGQSVNVKNGEATLSNGTLAGSVVTLNQALKNMMTFTGCSLQEAVQMASTNPAKQANVYDRKGSISIGKDADLVILDHAYEVVMTFCRGKCAYVREGGVTDANH</sequence>
<comment type="similarity">
    <text evidence="1 5">Belongs to the metallo-dependent hydrolases superfamily. NagA family.</text>
</comment>
<dbReference type="PANTHER" id="PTHR11113">
    <property type="entry name" value="N-ACETYLGLUCOSAMINE-6-PHOSPHATE DEACETYLASE"/>
    <property type="match status" value="1"/>
</dbReference>
<dbReference type="EMBL" id="JBCITK010000001">
    <property type="protein sequence ID" value="MEN0642492.1"/>
    <property type="molecule type" value="Genomic_DNA"/>
</dbReference>